<evidence type="ECO:0000259" key="2">
    <source>
        <dbReference type="Pfam" id="PF00646"/>
    </source>
</evidence>
<evidence type="ECO:0000256" key="1">
    <source>
        <dbReference type="SAM" id="MobiDB-lite"/>
    </source>
</evidence>
<dbReference type="Pfam" id="PF00646">
    <property type="entry name" value="F-box"/>
    <property type="match status" value="1"/>
</dbReference>
<evidence type="ECO:0000313" key="3">
    <source>
        <dbReference type="EMBL" id="CAD6271592.1"/>
    </source>
</evidence>
<feature type="compositionally biased region" description="Low complexity" evidence="1">
    <location>
        <begin position="1"/>
        <end position="19"/>
    </location>
</feature>
<organism evidence="3 4">
    <name type="scientific">Miscanthus lutarioriparius</name>
    <dbReference type="NCBI Taxonomy" id="422564"/>
    <lineage>
        <taxon>Eukaryota</taxon>
        <taxon>Viridiplantae</taxon>
        <taxon>Streptophyta</taxon>
        <taxon>Embryophyta</taxon>
        <taxon>Tracheophyta</taxon>
        <taxon>Spermatophyta</taxon>
        <taxon>Magnoliopsida</taxon>
        <taxon>Liliopsida</taxon>
        <taxon>Poales</taxon>
        <taxon>Poaceae</taxon>
        <taxon>PACMAD clade</taxon>
        <taxon>Panicoideae</taxon>
        <taxon>Andropogonodae</taxon>
        <taxon>Andropogoneae</taxon>
        <taxon>Saccharinae</taxon>
        <taxon>Miscanthus</taxon>
    </lineage>
</organism>
<keyword evidence="4" id="KW-1185">Reference proteome</keyword>
<proteinExistence type="predicted"/>
<feature type="compositionally biased region" description="Acidic residues" evidence="1">
    <location>
        <begin position="37"/>
        <end position="47"/>
    </location>
</feature>
<protein>
    <recommendedName>
        <fullName evidence="2">F-box domain-containing protein</fullName>
    </recommendedName>
</protein>
<accession>A0A811RNK9</accession>
<dbReference type="InterPro" id="IPR036047">
    <property type="entry name" value="F-box-like_dom_sf"/>
</dbReference>
<dbReference type="Proteomes" id="UP000604825">
    <property type="component" value="Unassembled WGS sequence"/>
</dbReference>
<feature type="domain" description="F-box" evidence="2">
    <location>
        <begin position="74"/>
        <end position="94"/>
    </location>
</feature>
<dbReference type="SUPFAM" id="SSF81383">
    <property type="entry name" value="F-box domain"/>
    <property type="match status" value="1"/>
</dbReference>
<dbReference type="EMBL" id="CAJGYO010000016">
    <property type="protein sequence ID" value="CAD6271592.1"/>
    <property type="molecule type" value="Genomic_DNA"/>
</dbReference>
<dbReference type="Gene3D" id="1.20.1280.50">
    <property type="match status" value="1"/>
</dbReference>
<reference evidence="3" key="1">
    <citation type="submission" date="2020-10" db="EMBL/GenBank/DDBJ databases">
        <authorList>
            <person name="Han B."/>
            <person name="Lu T."/>
            <person name="Zhao Q."/>
            <person name="Huang X."/>
            <person name="Zhao Y."/>
        </authorList>
    </citation>
    <scope>NUCLEOTIDE SEQUENCE</scope>
</reference>
<sequence length="136" mass="15334">MISWRRSASWLSSASRSSLGAAVGGEARVTPEADPAAQEEEEDEADEERWSRLLPELLTEIMRRVDAGAVRWPPRRDVVVCACVCRRWRDAAVSVVRPPLECGRITFPSSLKQVRHRHHRAVTSRHSNTGSFDLFV</sequence>
<comment type="caution">
    <text evidence="3">The sequence shown here is derived from an EMBL/GenBank/DDBJ whole genome shotgun (WGS) entry which is preliminary data.</text>
</comment>
<gene>
    <name evidence="3" type="ORF">NCGR_LOCUS54878</name>
</gene>
<dbReference type="InterPro" id="IPR001810">
    <property type="entry name" value="F-box_dom"/>
</dbReference>
<name>A0A811RNK9_9POAL</name>
<evidence type="ECO:0000313" key="4">
    <source>
        <dbReference type="Proteomes" id="UP000604825"/>
    </source>
</evidence>
<feature type="region of interest" description="Disordered" evidence="1">
    <location>
        <begin position="1"/>
        <end position="49"/>
    </location>
</feature>
<dbReference type="AlphaFoldDB" id="A0A811RNK9"/>
<dbReference type="OrthoDB" id="8775810at2759"/>